<dbReference type="EMBL" id="JAGPYM010000006">
    <property type="protein sequence ID" value="KAH6893070.1"/>
    <property type="molecule type" value="Genomic_DNA"/>
</dbReference>
<organism evidence="1 2">
    <name type="scientific">Thelonectria olida</name>
    <dbReference type="NCBI Taxonomy" id="1576542"/>
    <lineage>
        <taxon>Eukaryota</taxon>
        <taxon>Fungi</taxon>
        <taxon>Dikarya</taxon>
        <taxon>Ascomycota</taxon>
        <taxon>Pezizomycotina</taxon>
        <taxon>Sordariomycetes</taxon>
        <taxon>Hypocreomycetidae</taxon>
        <taxon>Hypocreales</taxon>
        <taxon>Nectriaceae</taxon>
        <taxon>Thelonectria</taxon>
    </lineage>
</organism>
<dbReference type="Proteomes" id="UP000777438">
    <property type="component" value="Unassembled WGS sequence"/>
</dbReference>
<gene>
    <name evidence="1" type="ORF">B0T10DRAFT_457185</name>
</gene>
<evidence type="ECO:0000313" key="2">
    <source>
        <dbReference type="Proteomes" id="UP000777438"/>
    </source>
</evidence>
<dbReference type="OrthoDB" id="5100036at2759"/>
<proteinExistence type="predicted"/>
<dbReference type="AlphaFoldDB" id="A0A9P9ASP6"/>
<protein>
    <submittedName>
        <fullName evidence="1">Uncharacterized protein</fullName>
    </submittedName>
</protein>
<evidence type="ECO:0000313" key="1">
    <source>
        <dbReference type="EMBL" id="KAH6893070.1"/>
    </source>
</evidence>
<reference evidence="1 2" key="1">
    <citation type="journal article" date="2021" name="Nat. Commun.">
        <title>Genetic determinants of endophytism in the Arabidopsis root mycobiome.</title>
        <authorList>
            <person name="Mesny F."/>
            <person name="Miyauchi S."/>
            <person name="Thiergart T."/>
            <person name="Pickel B."/>
            <person name="Atanasova L."/>
            <person name="Karlsson M."/>
            <person name="Huettel B."/>
            <person name="Barry K.W."/>
            <person name="Haridas S."/>
            <person name="Chen C."/>
            <person name="Bauer D."/>
            <person name="Andreopoulos W."/>
            <person name="Pangilinan J."/>
            <person name="LaButti K."/>
            <person name="Riley R."/>
            <person name="Lipzen A."/>
            <person name="Clum A."/>
            <person name="Drula E."/>
            <person name="Henrissat B."/>
            <person name="Kohler A."/>
            <person name="Grigoriev I.V."/>
            <person name="Martin F.M."/>
            <person name="Hacquard S."/>
        </authorList>
    </citation>
    <scope>NUCLEOTIDE SEQUENCE [LARGE SCALE GENOMIC DNA]</scope>
    <source>
        <strain evidence="1 2">MPI-CAGE-CH-0241</strain>
    </source>
</reference>
<accession>A0A9P9ASP6</accession>
<keyword evidence="2" id="KW-1185">Reference proteome</keyword>
<name>A0A9P9ASP6_9HYPO</name>
<comment type="caution">
    <text evidence="1">The sequence shown here is derived from an EMBL/GenBank/DDBJ whole genome shotgun (WGS) entry which is preliminary data.</text>
</comment>
<sequence length="274" mass="31771">MRPADAKKLCPWMTEEDFNLIRDLGLPDPYHWPSMQLWTDNVLRKFHARRSDSNTVRQRFIRTKCVLCRSFCEDMNPEVTIDPAVALPCGHVMGWTCYGEFVRNFEAGEGSGKCPWDGPRGDEPTEWSFTCDERILYACEHPEMYARIPSFGYDFYLPEEFFITRDCTMDDSCRRCIIRRYLVRWTREMRDEKQNKNIVLWCAGVNGLTDEECVNLRLARSPNFEASCPNLTELMSELFKTTPTPAENGVLEEFDPTVVCYSIEQEVSGGETGE</sequence>